<evidence type="ECO:0000259" key="2">
    <source>
        <dbReference type="Pfam" id="PF13304"/>
    </source>
</evidence>
<evidence type="ECO:0000313" key="3">
    <source>
        <dbReference type="EMBL" id="RWX44418.1"/>
    </source>
</evidence>
<feature type="domain" description="DUF3696" evidence="1">
    <location>
        <begin position="319"/>
        <end position="370"/>
    </location>
</feature>
<keyword evidence="4" id="KW-1185">Reference proteome</keyword>
<protein>
    <submittedName>
        <fullName evidence="3">Putative ATPase</fullName>
    </submittedName>
</protein>
<dbReference type="InterPro" id="IPR027417">
    <property type="entry name" value="P-loop_NTPase"/>
</dbReference>
<dbReference type="GO" id="GO:0005524">
    <property type="term" value="F:ATP binding"/>
    <property type="evidence" value="ECO:0007669"/>
    <property type="project" value="InterPro"/>
</dbReference>
<dbReference type="InterPro" id="IPR051396">
    <property type="entry name" value="Bact_Antivir_Def_Nuclease"/>
</dbReference>
<dbReference type="InterPro" id="IPR022532">
    <property type="entry name" value="DUF3696"/>
</dbReference>
<gene>
    <name evidence="3" type="ORF">H206_02136</name>
</gene>
<dbReference type="EMBL" id="MTKO01000095">
    <property type="protein sequence ID" value="RWX44418.1"/>
    <property type="molecule type" value="Genomic_DNA"/>
</dbReference>
<dbReference type="Pfam" id="PF13304">
    <property type="entry name" value="AAA_21"/>
    <property type="match status" value="1"/>
</dbReference>
<dbReference type="Pfam" id="PF12476">
    <property type="entry name" value="DUF3696"/>
    <property type="match status" value="1"/>
</dbReference>
<dbReference type="SUPFAM" id="SSF52540">
    <property type="entry name" value="P-loop containing nucleoside triphosphate hydrolases"/>
    <property type="match status" value="1"/>
</dbReference>
<dbReference type="Proteomes" id="UP000287853">
    <property type="component" value="Unassembled WGS sequence"/>
</dbReference>
<reference evidence="3 4" key="1">
    <citation type="submission" date="2017-01" db="EMBL/GenBank/DDBJ databases">
        <title>The cable genome- insights into the physiology and evolution of filamentous bacteria capable of sulfide oxidation via long distance electron transfer.</title>
        <authorList>
            <person name="Schreiber L."/>
            <person name="Bjerg J.T."/>
            <person name="Boggild A."/>
            <person name="Van De Vossenberg J."/>
            <person name="Meysman F."/>
            <person name="Nielsen L.P."/>
            <person name="Schramm A."/>
            <person name="Kjeldsen K.U."/>
        </authorList>
    </citation>
    <scope>NUCLEOTIDE SEQUENCE [LARGE SCALE GENOMIC DNA]</scope>
    <source>
        <strain evidence="3">MCF</strain>
    </source>
</reference>
<feature type="domain" description="ATPase AAA-type core" evidence="2">
    <location>
        <begin position="225"/>
        <end position="307"/>
    </location>
</feature>
<dbReference type="PANTHER" id="PTHR43581">
    <property type="entry name" value="ATP/GTP PHOSPHATASE"/>
    <property type="match status" value="1"/>
</dbReference>
<proteinExistence type="predicted"/>
<name>A0A3S4T727_9BACT</name>
<accession>A0A3S4T727</accession>
<evidence type="ECO:0000259" key="1">
    <source>
        <dbReference type="Pfam" id="PF12476"/>
    </source>
</evidence>
<dbReference type="GO" id="GO:0016887">
    <property type="term" value="F:ATP hydrolysis activity"/>
    <property type="evidence" value="ECO:0007669"/>
    <property type="project" value="InterPro"/>
</dbReference>
<evidence type="ECO:0000313" key="4">
    <source>
        <dbReference type="Proteomes" id="UP000287853"/>
    </source>
</evidence>
<dbReference type="PANTHER" id="PTHR43581:SF2">
    <property type="entry name" value="EXCINUCLEASE ATPASE SUBUNIT"/>
    <property type="match status" value="1"/>
</dbReference>
<organism evidence="3 4">
    <name type="scientific">Candidatus Electrothrix aarhusensis</name>
    <dbReference type="NCBI Taxonomy" id="1859131"/>
    <lineage>
        <taxon>Bacteria</taxon>
        <taxon>Pseudomonadati</taxon>
        <taxon>Thermodesulfobacteriota</taxon>
        <taxon>Desulfobulbia</taxon>
        <taxon>Desulfobulbales</taxon>
        <taxon>Desulfobulbaceae</taxon>
        <taxon>Candidatus Electrothrix</taxon>
    </lineage>
</organism>
<comment type="caution">
    <text evidence="3">The sequence shown here is derived from an EMBL/GenBank/DDBJ whole genome shotgun (WGS) entry which is preliminary data.</text>
</comment>
<dbReference type="Gene3D" id="3.40.50.300">
    <property type="entry name" value="P-loop containing nucleotide triphosphate hydrolases"/>
    <property type="match status" value="1"/>
</dbReference>
<dbReference type="InterPro" id="IPR003959">
    <property type="entry name" value="ATPase_AAA_core"/>
</dbReference>
<dbReference type="AlphaFoldDB" id="A0A3S4T727"/>
<dbReference type="InterPro" id="IPR014592">
    <property type="entry name" value="P-loop_UCP034888"/>
</dbReference>
<dbReference type="PIRSF" id="PIRSF034888">
    <property type="entry name" value="P-loop_UCP034888"/>
    <property type="match status" value="1"/>
</dbReference>
<sequence>MLEFIRVQGFKTLLDASFPLTSLNIFTGLNGMGKSTLIQTLLLLRQSYERNTLFDKGLLLKGEYATLGTGRDVLAEQSETNNIQFILTWSEQKPLQLCFNYAPQSDLQPIERHVFWEKDYPPEKVSLFNKDFQYLSADRISPKPSYEASSYSVYDLNSLGNRGEYTAHFIAENGQKSLAIPALRHSEATSSTLLENLDRWMAEISPGLRIHATMQPATNSVSLGYAFDQGKEITADFKPQNVGFGITYVLPVITAILRAQPGDMLIIENPESHLHPAGQALVGKLCAIAAKSGVQMFIETHSDHFLNGVRVAVKDNIVEPEDVKFFFLERDKGSAAHASTVISPEIDSNGRMSCWPDGFFDEWDRQLEKLL</sequence>